<dbReference type="Proteomes" id="UP000276133">
    <property type="component" value="Unassembled WGS sequence"/>
</dbReference>
<reference evidence="1 2" key="1">
    <citation type="journal article" date="2018" name="Sci. Rep.">
        <title>Genomic signatures of local adaptation to the degree of environmental predictability in rotifers.</title>
        <authorList>
            <person name="Franch-Gras L."/>
            <person name="Hahn C."/>
            <person name="Garcia-Roger E.M."/>
            <person name="Carmona M.J."/>
            <person name="Serra M."/>
            <person name="Gomez A."/>
        </authorList>
    </citation>
    <scope>NUCLEOTIDE SEQUENCE [LARGE SCALE GENOMIC DNA]</scope>
    <source>
        <strain evidence="1">HYR1</strain>
    </source>
</reference>
<accession>A0A3M7RBT6</accession>
<dbReference type="EMBL" id="REGN01003751">
    <property type="protein sequence ID" value="RNA20977.1"/>
    <property type="molecule type" value="Genomic_DNA"/>
</dbReference>
<keyword evidence="2" id="KW-1185">Reference proteome</keyword>
<name>A0A3M7RBT6_BRAPC</name>
<sequence length="108" mass="13031">MMCFAESSWMRKWYKLIIIGISWTRSPSYEELFSEFLRYMPSRTRCQLVSGVEISTLFWSHWRKDWLFIRHKRMRAPSARAPMKPAERSLDSELFMVLLVKSIMLSVF</sequence>
<dbReference type="AlphaFoldDB" id="A0A3M7RBT6"/>
<proteinExistence type="predicted"/>
<evidence type="ECO:0000313" key="2">
    <source>
        <dbReference type="Proteomes" id="UP000276133"/>
    </source>
</evidence>
<evidence type="ECO:0000313" key="1">
    <source>
        <dbReference type="EMBL" id="RNA20977.1"/>
    </source>
</evidence>
<gene>
    <name evidence="1" type="ORF">BpHYR1_012948</name>
</gene>
<comment type="caution">
    <text evidence="1">The sequence shown here is derived from an EMBL/GenBank/DDBJ whole genome shotgun (WGS) entry which is preliminary data.</text>
</comment>
<organism evidence="1 2">
    <name type="scientific">Brachionus plicatilis</name>
    <name type="common">Marine rotifer</name>
    <name type="synonym">Brachionus muelleri</name>
    <dbReference type="NCBI Taxonomy" id="10195"/>
    <lineage>
        <taxon>Eukaryota</taxon>
        <taxon>Metazoa</taxon>
        <taxon>Spiralia</taxon>
        <taxon>Gnathifera</taxon>
        <taxon>Rotifera</taxon>
        <taxon>Eurotatoria</taxon>
        <taxon>Monogononta</taxon>
        <taxon>Pseudotrocha</taxon>
        <taxon>Ploima</taxon>
        <taxon>Brachionidae</taxon>
        <taxon>Brachionus</taxon>
    </lineage>
</organism>
<protein>
    <submittedName>
        <fullName evidence="1">Uncharacterized protein</fullName>
    </submittedName>
</protein>